<dbReference type="Gene3D" id="3.50.50.60">
    <property type="entry name" value="FAD/NAD(P)-binding domain"/>
    <property type="match status" value="1"/>
</dbReference>
<evidence type="ECO:0000256" key="8">
    <source>
        <dbReference type="ARBA" id="ARBA00023136"/>
    </source>
</evidence>
<keyword evidence="8 11" id="KW-0472">Membrane</keyword>
<feature type="site" description="Important for catalytic activity" evidence="10">
    <location>
        <position position="219"/>
    </location>
</feature>
<feature type="domain" description="Amine oxidase" evidence="12">
    <location>
        <begin position="576"/>
        <end position="807"/>
    </location>
</feature>
<dbReference type="PROSITE" id="PS00726">
    <property type="entry name" value="AP_NUCLEASE_F1_1"/>
    <property type="match status" value="1"/>
</dbReference>
<dbReference type="Gene3D" id="3.60.10.10">
    <property type="entry name" value="Endonuclease/exonuclease/phosphatase"/>
    <property type="match status" value="1"/>
</dbReference>
<keyword evidence="5" id="KW-0378">Hydrolase</keyword>
<evidence type="ECO:0000313" key="16">
    <source>
        <dbReference type="Proteomes" id="UP000601435"/>
    </source>
</evidence>
<feature type="transmembrane region" description="Helical" evidence="11">
    <location>
        <begin position="380"/>
        <end position="399"/>
    </location>
</feature>
<dbReference type="PANTHER" id="PTHR43250:SF2">
    <property type="entry name" value="EXODEOXYRIBONUCLEASE III"/>
    <property type="match status" value="1"/>
</dbReference>
<dbReference type="InterPro" id="IPR005135">
    <property type="entry name" value="Endo/exonuclease/phosphatase"/>
</dbReference>
<dbReference type="SUPFAM" id="SSF51905">
    <property type="entry name" value="FAD/NAD(P)-binding domain"/>
    <property type="match status" value="1"/>
</dbReference>
<dbReference type="GO" id="GO:0046872">
    <property type="term" value="F:metal ion binding"/>
    <property type="evidence" value="ECO:0007669"/>
    <property type="project" value="UniProtKB-KW"/>
</dbReference>
<evidence type="ECO:0000259" key="14">
    <source>
        <dbReference type="Pfam" id="PF03372"/>
    </source>
</evidence>
<sequence length="814" mass="87570">MVKIASWNVNSIKTRLEAVLAWLDAAAPDVLLLQELKCQTGDFPAMEFKARGYESRALGQKSYNGVAIVSRDEIADPLEGLPGDPDDTQARYLEATTCGLRVASIYLPNGNPVSTGKFSYKLAWMERLAAHTHGLLAQEATVVLGGDYNVIPEPVDCHDPPVWSGDALFQPESRAAFRRLLHQGYTDAFRALHGAQRGAYTFWDYQGGAWQGDEGIRIDHLLLSPQAADRLEACEIDRGSDAAPMPFLPLYDNNPRIWIKAPYVTWGLIALNVIGFLLQLEGGTRQFQAMVYGYGFIPAVLSGAAELPPWLASAPPLLTLVTSQFLHGDLLHLGFNMLFLFIFADNIEDALGHGRFLAFYLLCGVAAGLAHFAFNFASEVPVVGASGAISGVLGAYLLLYPRAWVITPVVFIPLMVPAGLALLVWFGFQLLNVFEGDTASNVAWWAHIGGFVTGLALAGPLRRPMVPLFGGQPPPRNLRLNRSARQGKSAAMTSEVDLIVVGAGAVTRNPFVAYADATGRAYAPRFAGYRVWGAEGWWGEAERTAWETWQDAAWGAIDALAARGGEAACAEALPPDARWRALFRPLFAGMVGVPPEIMSVQDYARSAESPENWPLADGYGALLAAWGAEVPVELATPVQRIDTRGPGVAVETPRGRLRGRALVCALPLGVLQAGLVGFTPALPAAVAEAVQALHPGLANKVAFEVDPDLLADFPATSFLAFDEGPETLRFQVRPFGRPLLIGYLSGETAETLETEGPQAMAAFARARLARVFGGAAVRAERAVQTTAWSRSTRGWCWPASTPTTGPTARCTAPA</sequence>
<name>A0A812Y423_9DINO</name>
<feature type="domain" description="Peptidase S54 rhomboid" evidence="13">
    <location>
        <begin position="318"/>
        <end position="461"/>
    </location>
</feature>
<keyword evidence="6 9" id="KW-0460">Magnesium</keyword>
<evidence type="ECO:0000256" key="2">
    <source>
        <dbReference type="ARBA" id="ARBA00007092"/>
    </source>
</evidence>
<dbReference type="InterPro" id="IPR035952">
    <property type="entry name" value="Rhomboid-like_sf"/>
</dbReference>
<comment type="similarity">
    <text evidence="2">Belongs to the DNA repair enzymes AP/ExoA family.</text>
</comment>
<dbReference type="Pfam" id="PF01694">
    <property type="entry name" value="Rhomboid"/>
    <property type="match status" value="1"/>
</dbReference>
<feature type="domain" description="Endonuclease/exonuclease/phosphatase" evidence="14">
    <location>
        <begin position="5"/>
        <end position="241"/>
    </location>
</feature>
<comment type="subcellular location">
    <subcellularLocation>
        <location evidence="1">Membrane</location>
        <topology evidence="1">Multi-pass membrane protein</topology>
    </subcellularLocation>
</comment>
<dbReference type="GO" id="GO:0004519">
    <property type="term" value="F:endonuclease activity"/>
    <property type="evidence" value="ECO:0007669"/>
    <property type="project" value="InterPro"/>
</dbReference>
<dbReference type="OrthoDB" id="498125at2759"/>
<evidence type="ECO:0000256" key="6">
    <source>
        <dbReference type="ARBA" id="ARBA00022842"/>
    </source>
</evidence>
<proteinExistence type="inferred from homology"/>
<dbReference type="PROSITE" id="PS51435">
    <property type="entry name" value="AP_NUCLEASE_F1_4"/>
    <property type="match status" value="1"/>
</dbReference>
<feature type="binding site" evidence="9">
    <location>
        <position position="149"/>
    </location>
    <ligand>
        <name>Mg(2+)</name>
        <dbReference type="ChEBI" id="CHEBI:18420"/>
        <label>1</label>
    </ligand>
</feature>
<keyword evidence="3 11" id="KW-0812">Transmembrane</keyword>
<evidence type="ECO:0000259" key="13">
    <source>
        <dbReference type="Pfam" id="PF01694"/>
    </source>
</evidence>
<dbReference type="InterPro" id="IPR002937">
    <property type="entry name" value="Amino_oxidase"/>
</dbReference>
<dbReference type="Gene3D" id="1.20.1540.10">
    <property type="entry name" value="Rhomboid-like"/>
    <property type="match status" value="1"/>
</dbReference>
<dbReference type="InterPro" id="IPR022764">
    <property type="entry name" value="Peptidase_S54_rhomboid_dom"/>
</dbReference>
<protein>
    <submittedName>
        <fullName evidence="15">ExoA protein</fullName>
    </submittedName>
</protein>
<keyword evidence="16" id="KW-1185">Reference proteome</keyword>
<dbReference type="GO" id="GO:0003677">
    <property type="term" value="F:DNA binding"/>
    <property type="evidence" value="ECO:0007669"/>
    <property type="project" value="InterPro"/>
</dbReference>
<dbReference type="GO" id="GO:0016491">
    <property type="term" value="F:oxidoreductase activity"/>
    <property type="evidence" value="ECO:0007669"/>
    <property type="project" value="InterPro"/>
</dbReference>
<feature type="binding site" evidence="9">
    <location>
        <position position="35"/>
    </location>
    <ligand>
        <name>Mg(2+)</name>
        <dbReference type="ChEBI" id="CHEBI:18420"/>
        <label>1</label>
    </ligand>
</feature>
<evidence type="ECO:0000313" key="15">
    <source>
        <dbReference type="EMBL" id="CAE7765044.1"/>
    </source>
</evidence>
<dbReference type="InterPro" id="IPR037493">
    <property type="entry name" value="ExoIII-like"/>
</dbReference>
<keyword evidence="7 11" id="KW-1133">Transmembrane helix</keyword>
<evidence type="ECO:0000256" key="10">
    <source>
        <dbReference type="PIRSR" id="PIRSR604808-3"/>
    </source>
</evidence>
<evidence type="ECO:0000256" key="1">
    <source>
        <dbReference type="ARBA" id="ARBA00004141"/>
    </source>
</evidence>
<dbReference type="InterPro" id="IPR020847">
    <property type="entry name" value="AP_endonuclease_F1_BS"/>
</dbReference>
<dbReference type="CDD" id="cd09086">
    <property type="entry name" value="ExoIII-like_AP-endo"/>
    <property type="match status" value="1"/>
</dbReference>
<evidence type="ECO:0000256" key="11">
    <source>
        <dbReference type="SAM" id="Phobius"/>
    </source>
</evidence>
<dbReference type="EMBL" id="CAJNJA010040346">
    <property type="protein sequence ID" value="CAE7765044.1"/>
    <property type="molecule type" value="Genomic_DNA"/>
</dbReference>
<feature type="transmembrane region" description="Helical" evidence="11">
    <location>
        <begin position="325"/>
        <end position="344"/>
    </location>
</feature>
<evidence type="ECO:0000256" key="7">
    <source>
        <dbReference type="ARBA" id="ARBA00022989"/>
    </source>
</evidence>
<feature type="transmembrane region" description="Helical" evidence="11">
    <location>
        <begin position="356"/>
        <end position="374"/>
    </location>
</feature>
<dbReference type="SUPFAM" id="SSF144091">
    <property type="entry name" value="Rhomboid-like"/>
    <property type="match status" value="1"/>
</dbReference>
<evidence type="ECO:0000259" key="12">
    <source>
        <dbReference type="Pfam" id="PF01593"/>
    </source>
</evidence>
<organism evidence="15 16">
    <name type="scientific">Symbiodinium necroappetens</name>
    <dbReference type="NCBI Taxonomy" id="1628268"/>
    <lineage>
        <taxon>Eukaryota</taxon>
        <taxon>Sar</taxon>
        <taxon>Alveolata</taxon>
        <taxon>Dinophyceae</taxon>
        <taxon>Suessiales</taxon>
        <taxon>Symbiodiniaceae</taxon>
        <taxon>Symbiodinium</taxon>
    </lineage>
</organism>
<feature type="site" description="Transition state stabilizer" evidence="10">
    <location>
        <position position="149"/>
    </location>
</feature>
<dbReference type="GO" id="GO:0004252">
    <property type="term" value="F:serine-type endopeptidase activity"/>
    <property type="evidence" value="ECO:0007669"/>
    <property type="project" value="InterPro"/>
</dbReference>
<comment type="caution">
    <text evidence="15">The sequence shown here is derived from an EMBL/GenBank/DDBJ whole genome shotgun (WGS) entry which is preliminary data.</text>
</comment>
<evidence type="ECO:0000256" key="5">
    <source>
        <dbReference type="ARBA" id="ARBA00022801"/>
    </source>
</evidence>
<comment type="cofactor">
    <cofactor evidence="9">
        <name>Mg(2+)</name>
        <dbReference type="ChEBI" id="CHEBI:18420"/>
    </cofactor>
    <cofactor evidence="9">
        <name>Mn(2+)</name>
        <dbReference type="ChEBI" id="CHEBI:29035"/>
    </cofactor>
    <text evidence="9">Probably binds two magnesium or manganese ions per subunit.</text>
</comment>
<evidence type="ECO:0000256" key="9">
    <source>
        <dbReference type="PIRSR" id="PIRSR604808-2"/>
    </source>
</evidence>
<dbReference type="Proteomes" id="UP000601435">
    <property type="component" value="Unassembled WGS sequence"/>
</dbReference>
<evidence type="ECO:0000256" key="3">
    <source>
        <dbReference type="ARBA" id="ARBA00022692"/>
    </source>
</evidence>
<reference evidence="15" key="1">
    <citation type="submission" date="2021-02" db="EMBL/GenBank/DDBJ databases">
        <authorList>
            <person name="Dougan E. K."/>
            <person name="Rhodes N."/>
            <person name="Thang M."/>
            <person name="Chan C."/>
        </authorList>
    </citation>
    <scope>NUCLEOTIDE SEQUENCE</scope>
</reference>
<feature type="transmembrane region" description="Helical" evidence="11">
    <location>
        <begin position="263"/>
        <end position="280"/>
    </location>
</feature>
<feature type="transmembrane region" description="Helical" evidence="11">
    <location>
        <begin position="287"/>
        <end position="305"/>
    </location>
</feature>
<feature type="transmembrane region" description="Helical" evidence="11">
    <location>
        <begin position="442"/>
        <end position="461"/>
    </location>
</feature>
<feature type="binding site" evidence="9">
    <location>
        <position position="241"/>
    </location>
    <ligand>
        <name>Mg(2+)</name>
        <dbReference type="ChEBI" id="CHEBI:18420"/>
        <label>1</label>
    </ligand>
</feature>
<dbReference type="SUPFAM" id="SSF56219">
    <property type="entry name" value="DNase I-like"/>
    <property type="match status" value="1"/>
</dbReference>
<dbReference type="SUPFAM" id="SSF54373">
    <property type="entry name" value="FAD-linked reductases, C-terminal domain"/>
    <property type="match status" value="1"/>
</dbReference>
<dbReference type="AlphaFoldDB" id="A0A812Y423"/>
<dbReference type="NCBIfam" id="TIGR00195">
    <property type="entry name" value="exoDNase_III"/>
    <property type="match status" value="1"/>
</dbReference>
<dbReference type="Pfam" id="PF03372">
    <property type="entry name" value="Exo_endo_phos"/>
    <property type="match status" value="1"/>
</dbReference>
<keyword evidence="9" id="KW-0464">Manganese</keyword>
<gene>
    <name evidence="15" type="primary">exoA</name>
    <name evidence="15" type="ORF">SNEC2469_LOCUS22307</name>
</gene>
<dbReference type="Pfam" id="PF01593">
    <property type="entry name" value="Amino_oxidase"/>
    <property type="match status" value="1"/>
</dbReference>
<evidence type="ECO:0000256" key="4">
    <source>
        <dbReference type="ARBA" id="ARBA00022723"/>
    </source>
</evidence>
<dbReference type="GO" id="GO:0006281">
    <property type="term" value="P:DNA repair"/>
    <property type="evidence" value="ECO:0007669"/>
    <property type="project" value="InterPro"/>
</dbReference>
<feature type="binding site" evidence="9">
    <location>
        <position position="147"/>
    </location>
    <ligand>
        <name>Mg(2+)</name>
        <dbReference type="ChEBI" id="CHEBI:18420"/>
        <label>1</label>
    </ligand>
</feature>
<dbReference type="InterPro" id="IPR036691">
    <property type="entry name" value="Endo/exonu/phosph_ase_sf"/>
</dbReference>
<dbReference type="InterPro" id="IPR036188">
    <property type="entry name" value="FAD/NAD-bd_sf"/>
</dbReference>
<accession>A0A812Y423</accession>
<dbReference type="PANTHER" id="PTHR43250">
    <property type="entry name" value="EXODEOXYRIBONUCLEASE III"/>
    <property type="match status" value="1"/>
</dbReference>
<keyword evidence="4 9" id="KW-0479">Metal-binding</keyword>
<dbReference type="GO" id="GO:0008311">
    <property type="term" value="F:double-stranded DNA 3'-5' DNA exonuclease activity"/>
    <property type="evidence" value="ECO:0007669"/>
    <property type="project" value="InterPro"/>
</dbReference>
<dbReference type="NCBIfam" id="TIGR00633">
    <property type="entry name" value="xth"/>
    <property type="match status" value="1"/>
</dbReference>
<feature type="binding site" evidence="9">
    <location>
        <position position="8"/>
    </location>
    <ligand>
        <name>Mg(2+)</name>
        <dbReference type="ChEBI" id="CHEBI:18420"/>
        <label>1</label>
    </ligand>
</feature>
<dbReference type="InterPro" id="IPR004808">
    <property type="entry name" value="AP_endonuc_1"/>
</dbReference>
<feature type="transmembrane region" description="Helical" evidence="11">
    <location>
        <begin position="411"/>
        <end position="430"/>
    </location>
</feature>
<dbReference type="GO" id="GO:0016020">
    <property type="term" value="C:membrane"/>
    <property type="evidence" value="ECO:0007669"/>
    <property type="project" value="UniProtKB-SubCell"/>
</dbReference>